<name>A0A222VN20_9PSEU</name>
<gene>
    <name evidence="1" type="ORF">SAMN05421630_101345</name>
</gene>
<protein>
    <submittedName>
        <fullName evidence="1">Pimeloyl-ACP methyl ester carboxylesterase</fullName>
    </submittedName>
</protein>
<sequence>MSYTTSRDGTRISYDILGRRGPALVLVGGGLDDGGENIPLGEWLASRFTVVNYSRRGRGGSGDTAPYAVQREIEDLAAVIEATGSGPAHLFGASSGGALALEATAAGLPINRVAVHEVPYQTTEDMVAAWHDYTRELADTLYAGDMAGALRLFMRLAGASGEQITAAESTPMWPGLLSLAPTLRYDAACIGAGPPPRDRLARVTQPVLLTTSIAGDVHMAGLPADYFGSAADAAAACLPSGQHVTIPATGHVADPAHLGPVLTAFFLEKE</sequence>
<dbReference type="KEGG" id="pmad:BAY61_09915"/>
<dbReference type="OrthoDB" id="63519at2"/>
<dbReference type="EMBL" id="FMZE01000001">
    <property type="protein sequence ID" value="SDC07939.1"/>
    <property type="molecule type" value="Genomic_DNA"/>
</dbReference>
<proteinExistence type="predicted"/>
<evidence type="ECO:0000313" key="1">
    <source>
        <dbReference type="EMBL" id="SDC07939.1"/>
    </source>
</evidence>
<dbReference type="Gene3D" id="3.40.50.1820">
    <property type="entry name" value="alpha/beta hydrolase"/>
    <property type="match status" value="1"/>
</dbReference>
<dbReference type="InterPro" id="IPR029058">
    <property type="entry name" value="AB_hydrolase_fold"/>
</dbReference>
<dbReference type="RefSeq" id="WP_091795437.1">
    <property type="nucleotide sequence ID" value="NZ_CP016353.1"/>
</dbReference>
<dbReference type="Pfam" id="PF12697">
    <property type="entry name" value="Abhydrolase_6"/>
    <property type="match status" value="1"/>
</dbReference>
<dbReference type="InterPro" id="IPR000073">
    <property type="entry name" value="AB_hydrolase_1"/>
</dbReference>
<organism evidence="1 2">
    <name type="scientific">Prauserella marina</name>
    <dbReference type="NCBI Taxonomy" id="530584"/>
    <lineage>
        <taxon>Bacteria</taxon>
        <taxon>Bacillati</taxon>
        <taxon>Actinomycetota</taxon>
        <taxon>Actinomycetes</taxon>
        <taxon>Pseudonocardiales</taxon>
        <taxon>Pseudonocardiaceae</taxon>
        <taxon>Prauserella</taxon>
    </lineage>
</organism>
<dbReference type="Proteomes" id="UP000199494">
    <property type="component" value="Unassembled WGS sequence"/>
</dbReference>
<dbReference type="GO" id="GO:0003824">
    <property type="term" value="F:catalytic activity"/>
    <property type="evidence" value="ECO:0007669"/>
    <property type="project" value="UniProtKB-ARBA"/>
</dbReference>
<dbReference type="AlphaFoldDB" id="A0A222VN20"/>
<keyword evidence="2" id="KW-1185">Reference proteome</keyword>
<reference evidence="1 2" key="1">
    <citation type="submission" date="2016-10" db="EMBL/GenBank/DDBJ databases">
        <authorList>
            <person name="de Groot N.N."/>
        </authorList>
    </citation>
    <scope>NUCLEOTIDE SEQUENCE [LARGE SCALE GENOMIC DNA]</scope>
    <source>
        <strain evidence="1 2">CGMCC 4.5506</strain>
    </source>
</reference>
<dbReference type="SUPFAM" id="SSF53474">
    <property type="entry name" value="alpha/beta-Hydrolases"/>
    <property type="match status" value="1"/>
</dbReference>
<evidence type="ECO:0000313" key="2">
    <source>
        <dbReference type="Proteomes" id="UP000199494"/>
    </source>
</evidence>
<accession>A0A222VN20</accession>
<dbReference type="STRING" id="530584.SAMN05421630_101345"/>